<dbReference type="Proteomes" id="UP000186817">
    <property type="component" value="Unassembled WGS sequence"/>
</dbReference>
<comment type="caution">
    <text evidence="2">The sequence shown here is derived from an EMBL/GenBank/DDBJ whole genome shotgun (WGS) entry which is preliminary data.</text>
</comment>
<evidence type="ECO:0000313" key="2">
    <source>
        <dbReference type="EMBL" id="OLP52338.1"/>
    </source>
</evidence>
<keyword evidence="3" id="KW-1185">Reference proteome</keyword>
<evidence type="ECO:0000313" key="3">
    <source>
        <dbReference type="Proteomes" id="UP000186817"/>
    </source>
</evidence>
<evidence type="ECO:0000256" key="1">
    <source>
        <dbReference type="SAM" id="SignalP"/>
    </source>
</evidence>
<organism evidence="2 3">
    <name type="scientific">Symbiodinium microadriaticum</name>
    <name type="common">Dinoflagellate</name>
    <name type="synonym">Zooxanthella microadriatica</name>
    <dbReference type="NCBI Taxonomy" id="2951"/>
    <lineage>
        <taxon>Eukaryota</taxon>
        <taxon>Sar</taxon>
        <taxon>Alveolata</taxon>
        <taxon>Dinophyceae</taxon>
        <taxon>Suessiales</taxon>
        <taxon>Symbiodiniaceae</taxon>
        <taxon>Symbiodinium</taxon>
    </lineage>
</organism>
<evidence type="ECO:0008006" key="4">
    <source>
        <dbReference type="Google" id="ProtNLM"/>
    </source>
</evidence>
<proteinExistence type="predicted"/>
<sequence length="114" mass="12438">MFMMLSLWAWIVSGTGQGQLMHAMLLVDLALPDIGGCRGQLMPVRLSLLVRLLVPMAGQLMHAMLLVDLRLPDIGGCQLMPMRLSQLVCLLVGAYMADAHDAAWLLSDTGGWFS</sequence>
<accession>A0A1Q9ABX7</accession>
<dbReference type="AlphaFoldDB" id="A0A1Q9ABX7"/>
<feature type="chain" id="PRO_5013136189" description="Secreted protein" evidence="1">
    <location>
        <begin position="19"/>
        <end position="114"/>
    </location>
</feature>
<feature type="signal peptide" evidence="1">
    <location>
        <begin position="1"/>
        <end position="18"/>
    </location>
</feature>
<protein>
    <recommendedName>
        <fullName evidence="4">Secreted protein</fullName>
    </recommendedName>
</protein>
<gene>
    <name evidence="2" type="ORF">AK812_SmicGene48641</name>
</gene>
<keyword evidence="1" id="KW-0732">Signal</keyword>
<name>A0A1Q9ABX7_SYMMI</name>
<reference evidence="2 3" key="1">
    <citation type="submission" date="2016-02" db="EMBL/GenBank/DDBJ databases">
        <title>Genome analysis of coral dinoflagellate symbionts highlights evolutionary adaptations to a symbiotic lifestyle.</title>
        <authorList>
            <person name="Aranda M."/>
            <person name="Li Y."/>
            <person name="Liew Y.J."/>
            <person name="Baumgarten S."/>
            <person name="Simakov O."/>
            <person name="Wilson M."/>
            <person name="Piel J."/>
            <person name="Ashoor H."/>
            <person name="Bougouffa S."/>
            <person name="Bajic V.B."/>
            <person name="Ryu T."/>
            <person name="Ravasi T."/>
            <person name="Bayer T."/>
            <person name="Micklem G."/>
            <person name="Kim H."/>
            <person name="Bhak J."/>
            <person name="Lajeunesse T.C."/>
            <person name="Voolstra C.R."/>
        </authorList>
    </citation>
    <scope>NUCLEOTIDE SEQUENCE [LARGE SCALE GENOMIC DNA]</scope>
    <source>
        <strain evidence="2 3">CCMP2467</strain>
    </source>
</reference>
<dbReference type="EMBL" id="LSRX01008485">
    <property type="protein sequence ID" value="OLP52338.1"/>
    <property type="molecule type" value="Genomic_DNA"/>
</dbReference>